<gene>
    <name evidence="1" type="ORF">ABHF33_02765</name>
</gene>
<protein>
    <submittedName>
        <fullName evidence="1">Uncharacterized protein</fullName>
    </submittedName>
</protein>
<dbReference type="InterPro" id="IPR011043">
    <property type="entry name" value="Gal_Oxase/kelch_b-propeller"/>
</dbReference>
<dbReference type="RefSeq" id="WP_348945531.1">
    <property type="nucleotide sequence ID" value="NZ_CP157355.1"/>
</dbReference>
<dbReference type="KEGG" id="cmav:ABHF33_02765"/>
<dbReference type="AlphaFoldDB" id="A0AAU7FB10"/>
<proteinExistence type="predicted"/>
<dbReference type="SUPFAM" id="SSF50965">
    <property type="entry name" value="Galactose oxidase, central domain"/>
    <property type="match status" value="1"/>
</dbReference>
<accession>A0AAU7FB10</accession>
<evidence type="ECO:0000313" key="1">
    <source>
        <dbReference type="EMBL" id="XBM01227.1"/>
    </source>
</evidence>
<sequence length="158" mass="17897">MMFEDIDGFSKTDIYAVGGKGDAWHFDGERWQQLPFPSNMQLEAVCCAGDGQVYIGAEQGTVFRGRGNRWEMIYKGQMSLPYRDMVWHDGRVWCTSDYGLWTITDGQHERADVPHKVYSCAGHLSVGDGVMLLAGLWGTMLHDGKEWLPIIDFSQLSR</sequence>
<organism evidence="1">
    <name type="scientific">Chitinibacter mangrovi</name>
    <dbReference type="NCBI Taxonomy" id="3153927"/>
    <lineage>
        <taxon>Bacteria</taxon>
        <taxon>Pseudomonadati</taxon>
        <taxon>Pseudomonadota</taxon>
        <taxon>Betaproteobacteria</taxon>
        <taxon>Neisseriales</taxon>
        <taxon>Chitinibacteraceae</taxon>
        <taxon>Chitinibacter</taxon>
    </lineage>
</organism>
<dbReference type="EMBL" id="CP157355">
    <property type="protein sequence ID" value="XBM01227.1"/>
    <property type="molecule type" value="Genomic_DNA"/>
</dbReference>
<name>A0AAU7FB10_9NEIS</name>
<reference evidence="1" key="1">
    <citation type="submission" date="2024-05" db="EMBL/GenBank/DDBJ databases">
        <authorList>
            <person name="Yang L."/>
            <person name="Pan L."/>
        </authorList>
    </citation>
    <scope>NUCLEOTIDE SEQUENCE</scope>
    <source>
        <strain evidence="1">FCG-7</strain>
    </source>
</reference>